<sequence length="66" mass="7744">MGELYIGYDDRKLEKEIEALYKDKEKAQPVERLVSKEKIEKEKKRKDEEESASSSEEDGKFDQDSS</sequence>
<dbReference type="WBParaSite" id="OFLC_0001053501-mRNA-1">
    <property type="protein sequence ID" value="OFLC_0001053501-mRNA-1"/>
    <property type="gene ID" value="OFLC_0001053501"/>
</dbReference>
<gene>
    <name evidence="2" type="ORF">OFLC_LOCUS10535</name>
</gene>
<proteinExistence type="predicted"/>
<feature type="compositionally biased region" description="Basic and acidic residues" evidence="1">
    <location>
        <begin position="26"/>
        <end position="48"/>
    </location>
</feature>
<organism evidence="4">
    <name type="scientific">Onchocerca flexuosa</name>
    <dbReference type="NCBI Taxonomy" id="387005"/>
    <lineage>
        <taxon>Eukaryota</taxon>
        <taxon>Metazoa</taxon>
        <taxon>Ecdysozoa</taxon>
        <taxon>Nematoda</taxon>
        <taxon>Chromadorea</taxon>
        <taxon>Rhabditida</taxon>
        <taxon>Spirurina</taxon>
        <taxon>Spiruromorpha</taxon>
        <taxon>Filarioidea</taxon>
        <taxon>Onchocercidae</taxon>
        <taxon>Onchocerca</taxon>
    </lineage>
</organism>
<evidence type="ECO:0000313" key="3">
    <source>
        <dbReference type="Proteomes" id="UP000267606"/>
    </source>
</evidence>
<protein>
    <submittedName>
        <fullName evidence="2 4">Uncharacterized protein</fullName>
    </submittedName>
</protein>
<evidence type="ECO:0000256" key="1">
    <source>
        <dbReference type="SAM" id="MobiDB-lite"/>
    </source>
</evidence>
<feature type="compositionally biased region" description="Basic and acidic residues" evidence="1">
    <location>
        <begin position="57"/>
        <end position="66"/>
    </location>
</feature>
<name>A0A183HSS4_9BILA</name>
<dbReference type="Proteomes" id="UP000267606">
    <property type="component" value="Unassembled WGS sequence"/>
</dbReference>
<reference evidence="2 3" key="2">
    <citation type="submission" date="2018-11" db="EMBL/GenBank/DDBJ databases">
        <authorList>
            <consortium name="Pathogen Informatics"/>
        </authorList>
    </citation>
    <scope>NUCLEOTIDE SEQUENCE [LARGE SCALE GENOMIC DNA]</scope>
</reference>
<feature type="region of interest" description="Disordered" evidence="1">
    <location>
        <begin position="26"/>
        <end position="66"/>
    </location>
</feature>
<accession>A0A183HSS4</accession>
<reference evidence="4" key="1">
    <citation type="submission" date="2016-06" db="UniProtKB">
        <authorList>
            <consortium name="WormBaseParasite"/>
        </authorList>
    </citation>
    <scope>IDENTIFICATION</scope>
</reference>
<dbReference type="AlphaFoldDB" id="A0A183HSS4"/>
<evidence type="ECO:0000313" key="4">
    <source>
        <dbReference type="WBParaSite" id="OFLC_0001053501-mRNA-1"/>
    </source>
</evidence>
<evidence type="ECO:0000313" key="2">
    <source>
        <dbReference type="EMBL" id="VDO69231.1"/>
    </source>
</evidence>
<keyword evidence="3" id="KW-1185">Reference proteome</keyword>
<dbReference type="EMBL" id="UZAJ01014138">
    <property type="protein sequence ID" value="VDO69231.1"/>
    <property type="molecule type" value="Genomic_DNA"/>
</dbReference>